<dbReference type="InterPro" id="IPR013217">
    <property type="entry name" value="Methyltransf_12"/>
</dbReference>
<dbReference type="PANTHER" id="PTHR43775">
    <property type="entry name" value="FATTY ACID SYNTHASE"/>
    <property type="match status" value="1"/>
</dbReference>
<dbReference type="SUPFAM" id="SSF52151">
    <property type="entry name" value="FabD/lysophospholipase-like"/>
    <property type="match status" value="1"/>
</dbReference>
<dbReference type="Gene3D" id="3.90.180.10">
    <property type="entry name" value="Medium-chain alcohol dehydrogenases, catalytic domain"/>
    <property type="match status" value="1"/>
</dbReference>
<feature type="region of interest" description="Disordered" evidence="8">
    <location>
        <begin position="985"/>
        <end position="1012"/>
    </location>
</feature>
<dbReference type="Gene3D" id="3.40.366.10">
    <property type="entry name" value="Malonyl-Coenzyme A Acyl Carrier Protein, domain 2"/>
    <property type="match status" value="1"/>
</dbReference>
<protein>
    <submittedName>
        <fullName evidence="12">Acyl transferase domain-containing protein</fullName>
    </submittedName>
</protein>
<evidence type="ECO:0000256" key="5">
    <source>
        <dbReference type="ARBA" id="ARBA00023268"/>
    </source>
</evidence>
<dbReference type="PROSITE" id="PS50075">
    <property type="entry name" value="CARRIER"/>
    <property type="match status" value="1"/>
</dbReference>
<organism evidence="12 13">
    <name type="scientific">Streptoalloteichus hindustanus</name>
    <dbReference type="NCBI Taxonomy" id="2017"/>
    <lineage>
        <taxon>Bacteria</taxon>
        <taxon>Bacillati</taxon>
        <taxon>Actinomycetota</taxon>
        <taxon>Actinomycetes</taxon>
        <taxon>Pseudonocardiales</taxon>
        <taxon>Pseudonocardiaceae</taxon>
        <taxon>Streptoalloteichus</taxon>
    </lineage>
</organism>
<dbReference type="GO" id="GO:0016491">
    <property type="term" value="F:oxidoreductase activity"/>
    <property type="evidence" value="ECO:0007669"/>
    <property type="project" value="InterPro"/>
</dbReference>
<reference evidence="12 13" key="1">
    <citation type="submission" date="2016-11" db="EMBL/GenBank/DDBJ databases">
        <authorList>
            <person name="Jaros S."/>
            <person name="Januszkiewicz K."/>
            <person name="Wedrychowicz H."/>
        </authorList>
    </citation>
    <scope>NUCLEOTIDE SEQUENCE [LARGE SCALE GENOMIC DNA]</scope>
    <source>
        <strain evidence="12 13">DSM 44523</strain>
    </source>
</reference>
<dbReference type="InterPro" id="IPR057326">
    <property type="entry name" value="KR_dom"/>
</dbReference>
<dbReference type="InterPro" id="IPR032821">
    <property type="entry name" value="PKS_assoc"/>
</dbReference>
<keyword evidence="1" id="KW-0596">Phosphopantetheine</keyword>
<evidence type="ECO:0000256" key="4">
    <source>
        <dbReference type="ARBA" id="ARBA00022857"/>
    </source>
</evidence>
<dbReference type="InterPro" id="IPR014030">
    <property type="entry name" value="Ketoacyl_synth_N"/>
</dbReference>
<dbReference type="InterPro" id="IPR014031">
    <property type="entry name" value="Ketoacyl_synth_C"/>
</dbReference>
<gene>
    <name evidence="12" type="ORF">SAMN05444320_10433</name>
</gene>
<dbReference type="Gene3D" id="3.40.50.720">
    <property type="entry name" value="NAD(P)-binding Rossmann-like Domain"/>
    <property type="match status" value="2"/>
</dbReference>
<evidence type="ECO:0000259" key="11">
    <source>
        <dbReference type="PROSITE" id="PS52019"/>
    </source>
</evidence>
<dbReference type="PROSITE" id="PS00606">
    <property type="entry name" value="KS3_1"/>
    <property type="match status" value="1"/>
</dbReference>
<dbReference type="SMART" id="SM00827">
    <property type="entry name" value="PKS_AT"/>
    <property type="match status" value="1"/>
</dbReference>
<dbReference type="Gene3D" id="3.10.129.110">
    <property type="entry name" value="Polyketide synthase dehydratase"/>
    <property type="match status" value="1"/>
</dbReference>
<dbReference type="Pfam" id="PF00109">
    <property type="entry name" value="ketoacyl-synt"/>
    <property type="match status" value="1"/>
</dbReference>
<feature type="region of interest" description="Disordered" evidence="8">
    <location>
        <begin position="2462"/>
        <end position="2506"/>
    </location>
</feature>
<dbReference type="InterPro" id="IPR029063">
    <property type="entry name" value="SAM-dependent_MTases_sf"/>
</dbReference>
<keyword evidence="2" id="KW-0597">Phosphoprotein</keyword>
<dbReference type="Pfam" id="PF02801">
    <property type="entry name" value="Ketoacyl-synt_C"/>
    <property type="match status" value="1"/>
</dbReference>
<dbReference type="PROSITE" id="PS00012">
    <property type="entry name" value="PHOSPHOPANTETHEINE"/>
    <property type="match status" value="1"/>
</dbReference>
<dbReference type="InterPro" id="IPR006162">
    <property type="entry name" value="Ppantetheine_attach_site"/>
</dbReference>
<dbReference type="SUPFAM" id="SSF51735">
    <property type="entry name" value="NAD(P)-binding Rossmann-fold domains"/>
    <property type="match status" value="3"/>
</dbReference>
<evidence type="ECO:0000256" key="7">
    <source>
        <dbReference type="PROSITE-ProRule" id="PRU01363"/>
    </source>
</evidence>
<dbReference type="RefSeq" id="WP_073482852.1">
    <property type="nucleotide sequence ID" value="NZ_FQVN01000004.1"/>
</dbReference>
<dbReference type="SMART" id="SM00826">
    <property type="entry name" value="PKS_DH"/>
    <property type="match status" value="1"/>
</dbReference>
<keyword evidence="13" id="KW-1185">Reference proteome</keyword>
<feature type="region of interest" description="N-terminal hotdog fold" evidence="7">
    <location>
        <begin position="896"/>
        <end position="1015"/>
    </location>
</feature>
<dbReference type="Pfam" id="PF08240">
    <property type="entry name" value="ADH_N"/>
    <property type="match status" value="1"/>
</dbReference>
<dbReference type="PROSITE" id="PS52019">
    <property type="entry name" value="PKS_MFAS_DH"/>
    <property type="match status" value="1"/>
</dbReference>
<dbReference type="SMART" id="SM00823">
    <property type="entry name" value="PKS_PP"/>
    <property type="match status" value="1"/>
</dbReference>
<name>A0A1M5CIQ4_STRHI</name>
<evidence type="ECO:0000256" key="1">
    <source>
        <dbReference type="ARBA" id="ARBA00022450"/>
    </source>
</evidence>
<dbReference type="Proteomes" id="UP000184501">
    <property type="component" value="Unassembled WGS sequence"/>
</dbReference>
<dbReference type="InterPro" id="IPR036736">
    <property type="entry name" value="ACP-like_sf"/>
</dbReference>
<dbReference type="InterPro" id="IPR042104">
    <property type="entry name" value="PKS_dehydratase_sf"/>
</dbReference>
<dbReference type="InterPro" id="IPR001227">
    <property type="entry name" value="Ac_transferase_dom_sf"/>
</dbReference>
<dbReference type="InterPro" id="IPR020843">
    <property type="entry name" value="ER"/>
</dbReference>
<evidence type="ECO:0000256" key="2">
    <source>
        <dbReference type="ARBA" id="ARBA00022553"/>
    </source>
</evidence>
<dbReference type="InterPro" id="IPR049900">
    <property type="entry name" value="PKS_mFAS_DH"/>
</dbReference>
<keyword evidence="3 12" id="KW-0808">Transferase</keyword>
<dbReference type="PROSITE" id="PS01162">
    <property type="entry name" value="QOR_ZETA_CRYSTAL"/>
    <property type="match status" value="1"/>
</dbReference>
<dbReference type="InterPro" id="IPR002364">
    <property type="entry name" value="Quin_OxRdtase/zeta-crystal_CS"/>
</dbReference>
<dbReference type="SUPFAM" id="SSF47336">
    <property type="entry name" value="ACP-like"/>
    <property type="match status" value="1"/>
</dbReference>
<dbReference type="Pfam" id="PF08659">
    <property type="entry name" value="KR"/>
    <property type="match status" value="1"/>
</dbReference>
<dbReference type="InterPro" id="IPR016039">
    <property type="entry name" value="Thiolase-like"/>
</dbReference>
<dbReference type="PROSITE" id="PS52004">
    <property type="entry name" value="KS3_2"/>
    <property type="match status" value="1"/>
</dbReference>
<dbReference type="SUPFAM" id="SSF53335">
    <property type="entry name" value="S-adenosyl-L-methionine-dependent methyltransferases"/>
    <property type="match status" value="1"/>
</dbReference>
<dbReference type="Pfam" id="PF16197">
    <property type="entry name" value="KAsynt_C_assoc"/>
    <property type="match status" value="1"/>
</dbReference>
<dbReference type="InterPro" id="IPR009081">
    <property type="entry name" value="PP-bd_ACP"/>
</dbReference>
<accession>A0A1M5CIQ4</accession>
<dbReference type="Gene3D" id="3.30.70.3290">
    <property type="match status" value="1"/>
</dbReference>
<dbReference type="InterPro" id="IPR049552">
    <property type="entry name" value="PKS_DH_N"/>
</dbReference>
<dbReference type="GO" id="GO:0006633">
    <property type="term" value="P:fatty acid biosynthetic process"/>
    <property type="evidence" value="ECO:0007669"/>
    <property type="project" value="InterPro"/>
</dbReference>
<dbReference type="InterPro" id="IPR013154">
    <property type="entry name" value="ADH-like_N"/>
</dbReference>
<dbReference type="GO" id="GO:0004315">
    <property type="term" value="F:3-oxoacyl-[acyl-carrier-protein] synthase activity"/>
    <property type="evidence" value="ECO:0007669"/>
    <property type="project" value="InterPro"/>
</dbReference>
<dbReference type="SUPFAM" id="SSF55048">
    <property type="entry name" value="Probable ACP-binding domain of malonyl-CoA ACP transacylase"/>
    <property type="match status" value="1"/>
</dbReference>
<evidence type="ECO:0000259" key="10">
    <source>
        <dbReference type="PROSITE" id="PS52004"/>
    </source>
</evidence>
<dbReference type="InterPro" id="IPR036291">
    <property type="entry name" value="NAD(P)-bd_dom_sf"/>
</dbReference>
<keyword evidence="5" id="KW-0511">Multifunctional enzyme</keyword>
<evidence type="ECO:0000313" key="12">
    <source>
        <dbReference type="EMBL" id="SHF54302.1"/>
    </source>
</evidence>
<dbReference type="InterPro" id="IPR016035">
    <property type="entry name" value="Acyl_Trfase/lysoPLipase"/>
</dbReference>
<dbReference type="InterPro" id="IPR013968">
    <property type="entry name" value="PKS_KR"/>
</dbReference>
<dbReference type="CDD" id="cd05195">
    <property type="entry name" value="enoyl_red"/>
    <property type="match status" value="1"/>
</dbReference>
<dbReference type="Gene3D" id="3.40.50.11460">
    <property type="match status" value="1"/>
</dbReference>
<feature type="active site" description="Proton donor; for dehydratase activity" evidence="7">
    <location>
        <position position="1086"/>
    </location>
</feature>
<feature type="domain" description="Ketosynthase family 3 (KS3)" evidence="10">
    <location>
        <begin position="9"/>
        <end position="432"/>
    </location>
</feature>
<dbReference type="SUPFAM" id="SSF50129">
    <property type="entry name" value="GroES-like"/>
    <property type="match status" value="1"/>
</dbReference>
<feature type="domain" description="Carrier" evidence="9">
    <location>
        <begin position="2384"/>
        <end position="2459"/>
    </location>
</feature>
<dbReference type="EMBL" id="FQVN01000004">
    <property type="protein sequence ID" value="SHF54302.1"/>
    <property type="molecule type" value="Genomic_DNA"/>
</dbReference>
<keyword evidence="6" id="KW-0012">Acyltransferase</keyword>
<dbReference type="SMART" id="SM00829">
    <property type="entry name" value="PKS_ER"/>
    <property type="match status" value="1"/>
</dbReference>
<evidence type="ECO:0000256" key="3">
    <source>
        <dbReference type="ARBA" id="ARBA00022679"/>
    </source>
</evidence>
<dbReference type="Pfam" id="PF08242">
    <property type="entry name" value="Methyltransf_12"/>
    <property type="match status" value="1"/>
</dbReference>
<dbReference type="Gene3D" id="3.40.47.10">
    <property type="match status" value="1"/>
</dbReference>
<dbReference type="CDD" id="cd02440">
    <property type="entry name" value="AdoMet_MTases"/>
    <property type="match status" value="1"/>
</dbReference>
<dbReference type="OrthoDB" id="9778690at2"/>
<dbReference type="Pfam" id="PF14765">
    <property type="entry name" value="PS-DH"/>
    <property type="match status" value="1"/>
</dbReference>
<evidence type="ECO:0000259" key="9">
    <source>
        <dbReference type="PROSITE" id="PS50075"/>
    </source>
</evidence>
<dbReference type="Gene3D" id="3.40.50.150">
    <property type="entry name" value="Vaccinia Virus protein VP39"/>
    <property type="match status" value="1"/>
</dbReference>
<dbReference type="Pfam" id="PF00698">
    <property type="entry name" value="Acyl_transf_1"/>
    <property type="match status" value="1"/>
</dbReference>
<dbReference type="FunFam" id="3.40.50.720:FF:000209">
    <property type="entry name" value="Polyketide synthase Pks12"/>
    <property type="match status" value="1"/>
</dbReference>
<dbReference type="InterPro" id="IPR020806">
    <property type="entry name" value="PKS_PP-bd"/>
</dbReference>
<dbReference type="Pfam" id="PF00550">
    <property type="entry name" value="PP-binding"/>
    <property type="match status" value="1"/>
</dbReference>
<dbReference type="SMART" id="SM00822">
    <property type="entry name" value="PKS_KR"/>
    <property type="match status" value="1"/>
</dbReference>
<dbReference type="FunFam" id="3.40.47.10:FF:000019">
    <property type="entry name" value="Polyketide synthase type I"/>
    <property type="match status" value="1"/>
</dbReference>
<proteinExistence type="predicted"/>
<feature type="domain" description="PKS/mFAS DH" evidence="11">
    <location>
        <begin position="896"/>
        <end position="1168"/>
    </location>
</feature>
<dbReference type="InterPro" id="IPR020807">
    <property type="entry name" value="PKS_DH"/>
</dbReference>
<dbReference type="InterPro" id="IPR018201">
    <property type="entry name" value="Ketoacyl_synth_AS"/>
</dbReference>
<sequence>MSAGSDSTGSAVAVVGAACRLPGDLASLDQLWRALSQGRDLVGELPEERFDPVRFVDPVLPRPGRSYTSAGGYLSDVASFDADYFGISPREAAQMDPQQRLLLELAVEALDDAGITAESLAGSDTAVHVGVADASYGGLQMLSPRRVDAYTMGGAALSVVANRVSHCLDLRGPSWAVDTACSSSLTAVHQACRTLVEGTSRVALCGGVNVLLSPFPYVGFSQASMLSRRGRCAAFSAEADGFVRAEGAGLVVLKRLADAEADGDRVHAVILGSGCNSDGHTRGLALPNGQAQRALLESVYQRAGVRPDELSYVEAHGTGTLVGDPIECSALGAALGVHRTRGALPIGSVKSNIGHLEAGSGIAGLLKALLVVRHRRIPATLHAEPLNEHIDFAGLGLAVATEPRPVTESERVVVGVNSFGFGGANAHVVVASAAPPAPVEHPAREIVPVVVSAHTPDALTRAEADLAERLAEAGEEEFYDLAHTSCLRRTRRKHSTAVLASTPAEAARLLTGKETGHPPLPRARGVRAGQREVGFVFDGNGAAWVGMAADLLERDAVFRTAVREADAALAERLGWSVAERLGASTPRDLATTEIAQPLLFVVQVGVVAMLREHGITPSVVLGHSVGEVAAAWTAGALSLEQAARVIAERSRAQGLTAGSGRMVAAALPPEAARELLADYPELELAAVNSPRDVTIAGPEHQLEKLLDELARREVHSTRLDLDYAFHSRAMDPVHDQLRAALAGLEPDATAVPLISTVTGDVVEGGALDADHWWRNIRTPVLFAPAVERAIADGVGVLVEIGPRPVLRGYLRAITAAHPESAFAVVPTLRRDTDGAAAVSQAAAAVIAAGGRVDWGRYFPVPGRVVDLPAYPWQRERHWAGSGDDWVRTSGTGRIDHPLLGERMPAPNPTWDGAVEPVLVPWLADHRLAGRVTMPAAAFAEMALSAGRLACGHEVEIGRLEVTRPLVVPWPDAAAVRTQVSVDPGDGTVIISSTHEDDAQPRPHARGRVRRRVGEAPDGVDVARLRAGMRPWSTGERFYSDTTRYGLDYGPHFQVLTEIWTGDGETLAAYRHTAPPDDFVIHPALLDGALQAGIPLVSALDQGHRYLPVGLGGARVWRRATETGFVHVRDRTRVSGHPCWDITVLDEAGAVTAELTGCRLGRVSWFSGTPRWRLRTELRAQPRLDQPAAPSPLPDSRELLAAAHERITHLRNDQADVLRRLPRLSETVVARVFARAVRAVLPPSTTEFTMADLISAGMRERHTNLVGMLLPLCAAHGLVEQVDGDRWELGENAPDPAEIARRLLHEAPGAVTDALPALSVLWSLPEVLTGARDPMELFAAADEEQLFAQLYDVGCLARFHNLVAQELVRQIVRRWPVERPLRVLEVGAGTGGMTAALLPLLPADRTCYLYTDISPYFLSRAQKRFARYDFVRYRTFDLDQDGTEFAPGAFDLVVASNALHTARDLERALRRVASLLAPGGRLLALETHSAETAAPLFGFLDSFWSQTDRHLRPRSVMLPRDEWPPLLDQCGFTDVAQTGAADAPVRDQCSAILATAPEQATPPSEPRADAPSSATSWVLLTESAEETPLAEHTARLLRAAGHTDVHTVPVAEWTPSADADREGQSKAVVLILAPPPEDSPTALLDRTTDHAALLRRIVRAQRETTAQWALWVVTRPSGVMPAPAAATSPGDAAVWGLARSLGSEYPDLSVRRVALHRAGGPDHDADRLVRELLDPTDEDEIVLAEQGRFVPRETELGGSTVHNGPFALEIRDPGLSYELVWRARPAPVPGEGQVVVEMRAAALNYRDVLQAAGLLPVEAFDFTGHYGSGLEGAGVVTAIGPGVTRLAVGDRVYGLVPGALASHVLAPADSLDHVPESMSLTEAATMPVVVSTVHHSLARLARLAPGETVLVHGGAGGIGLAVLQYARHRGATVIATAGTPTKRTLLTALGVEHVLDSRGLEFAEQVRRITGGRGVDVVVNSLAGPAMAASLELLRPGGRFVELGKRDVLADNNLPLRPFHNNLAFFAVDLSALITQPAEAAQLAAEVAELIRAGVYRPLPHRVYPAGRIAEAFELVQHSRHVGKVVVSFDRGAEPVVVADAAPPPAPRDPEGTYLVTGGLGGFGAATALWLADHGARHLALVSRRGARAPEAPDLLRALAERGVHATPHAADVTDPDAMRRVVAEIDASGHPLRGVVHCAMHMDDAPLLDLTDERVRAVLRPKLGGALVLDRLTRDRDLDLFLLYSSAATTLGNAQQTPYVAGNAFLEALARQRRQRGLPANVIAWGAIGDVGYVARSELVPKIASLGLEAMSAAEALALAGAALAEDEVATTIATLDWARLVAIAPGVRSPRFSLLVSGSADDGGGGVPLAHQLATMPPDQAREVITTAITELVAEVLQTEPDQIDPHRRIDTYGMDSLMSAELLVAARKRFGVDIPPMEVISGGGTVAALAEQVSLRVGLARSELGTPPTTGRDEARTGAPPGHRPPAPAPESDDTSRLEDEKHD</sequence>
<dbReference type="InterPro" id="IPR049551">
    <property type="entry name" value="PKS_DH_C"/>
</dbReference>
<feature type="active site" description="Proton acceptor; for dehydratase activity" evidence="7">
    <location>
        <position position="925"/>
    </location>
</feature>
<dbReference type="InterPro" id="IPR050091">
    <property type="entry name" value="PKS_NRPS_Biosynth_Enz"/>
</dbReference>
<dbReference type="SMART" id="SM00825">
    <property type="entry name" value="PKS_KS"/>
    <property type="match status" value="1"/>
</dbReference>
<dbReference type="InterPro" id="IPR016036">
    <property type="entry name" value="Malonyl_transacylase_ACP-bd"/>
</dbReference>
<dbReference type="GO" id="GO:0004312">
    <property type="term" value="F:fatty acid synthase activity"/>
    <property type="evidence" value="ECO:0007669"/>
    <property type="project" value="TreeGrafter"/>
</dbReference>
<dbReference type="CDD" id="cd00833">
    <property type="entry name" value="PKS"/>
    <property type="match status" value="1"/>
</dbReference>
<feature type="region of interest" description="C-terminal hotdog fold" evidence="7">
    <location>
        <begin position="1029"/>
        <end position="1168"/>
    </location>
</feature>
<dbReference type="GO" id="GO:0031177">
    <property type="term" value="F:phosphopantetheine binding"/>
    <property type="evidence" value="ECO:0007669"/>
    <property type="project" value="InterPro"/>
</dbReference>
<dbReference type="InterPro" id="IPR020841">
    <property type="entry name" value="PKS_Beta-ketoAc_synthase_dom"/>
</dbReference>
<dbReference type="PANTHER" id="PTHR43775:SF37">
    <property type="entry name" value="SI:DKEY-61P9.11"/>
    <property type="match status" value="1"/>
</dbReference>
<dbReference type="STRING" id="2017.SAMN05444320_10433"/>
<dbReference type="InterPro" id="IPR011032">
    <property type="entry name" value="GroES-like_sf"/>
</dbReference>
<evidence type="ECO:0000313" key="13">
    <source>
        <dbReference type="Proteomes" id="UP000184501"/>
    </source>
</evidence>
<dbReference type="Pfam" id="PF13602">
    <property type="entry name" value="ADH_zinc_N_2"/>
    <property type="match status" value="1"/>
</dbReference>
<feature type="compositionally biased region" description="Basic and acidic residues" evidence="8">
    <location>
        <begin position="2496"/>
        <end position="2506"/>
    </location>
</feature>
<dbReference type="SUPFAM" id="SSF53901">
    <property type="entry name" value="Thiolase-like"/>
    <property type="match status" value="1"/>
</dbReference>
<dbReference type="GO" id="GO:0008270">
    <property type="term" value="F:zinc ion binding"/>
    <property type="evidence" value="ECO:0007669"/>
    <property type="project" value="InterPro"/>
</dbReference>
<dbReference type="Pfam" id="PF21089">
    <property type="entry name" value="PKS_DH_N"/>
    <property type="match status" value="1"/>
</dbReference>
<evidence type="ECO:0000256" key="6">
    <source>
        <dbReference type="ARBA" id="ARBA00023315"/>
    </source>
</evidence>
<dbReference type="Gene3D" id="1.10.1200.10">
    <property type="entry name" value="ACP-like"/>
    <property type="match status" value="1"/>
</dbReference>
<keyword evidence="4" id="KW-0521">NADP</keyword>
<evidence type="ECO:0000256" key="8">
    <source>
        <dbReference type="SAM" id="MobiDB-lite"/>
    </source>
</evidence>
<dbReference type="InterPro" id="IPR014043">
    <property type="entry name" value="Acyl_transferase_dom"/>
</dbReference>